<dbReference type="InterPro" id="IPR045847">
    <property type="entry name" value="AIG1-like"/>
</dbReference>
<dbReference type="InterPro" id="IPR011598">
    <property type="entry name" value="bHLH_dom"/>
</dbReference>
<dbReference type="EMBL" id="JARAOO010000008">
    <property type="protein sequence ID" value="KAJ7959631.1"/>
    <property type="molecule type" value="Genomic_DNA"/>
</dbReference>
<dbReference type="PANTHER" id="PTHR45844:SF18">
    <property type="entry name" value="TRANSCRIPTION FACTOR BHLH51"/>
    <property type="match status" value="1"/>
</dbReference>
<organism evidence="8 9">
    <name type="scientific">Quillaja saponaria</name>
    <name type="common">Soap bark tree</name>
    <dbReference type="NCBI Taxonomy" id="32244"/>
    <lineage>
        <taxon>Eukaryota</taxon>
        <taxon>Viridiplantae</taxon>
        <taxon>Streptophyta</taxon>
        <taxon>Embryophyta</taxon>
        <taxon>Tracheophyta</taxon>
        <taxon>Spermatophyta</taxon>
        <taxon>Magnoliopsida</taxon>
        <taxon>eudicotyledons</taxon>
        <taxon>Gunneridae</taxon>
        <taxon>Pentapetalae</taxon>
        <taxon>rosids</taxon>
        <taxon>fabids</taxon>
        <taxon>Fabales</taxon>
        <taxon>Quillajaceae</taxon>
        <taxon>Quillaja</taxon>
    </lineage>
</organism>
<dbReference type="GO" id="GO:0003700">
    <property type="term" value="F:DNA-binding transcription factor activity"/>
    <property type="evidence" value="ECO:0007669"/>
    <property type="project" value="InterPro"/>
</dbReference>
<proteinExistence type="predicted"/>
<feature type="compositionally biased region" description="Low complexity" evidence="6">
    <location>
        <begin position="53"/>
        <end position="64"/>
    </location>
</feature>
<keyword evidence="5" id="KW-0539">Nucleus</keyword>
<evidence type="ECO:0000256" key="3">
    <source>
        <dbReference type="ARBA" id="ARBA00023125"/>
    </source>
</evidence>
<accession>A0AAD7LK39</accession>
<evidence type="ECO:0000313" key="9">
    <source>
        <dbReference type="Proteomes" id="UP001163823"/>
    </source>
</evidence>
<dbReference type="KEGG" id="qsa:O6P43_020184"/>
<dbReference type="PANTHER" id="PTHR45844">
    <property type="entry name" value="TRANSCRIPTION FACTOR BHLH30"/>
    <property type="match status" value="1"/>
</dbReference>
<gene>
    <name evidence="8" type="ORF">O6P43_020184</name>
</gene>
<dbReference type="Pfam" id="PF00010">
    <property type="entry name" value="HLH"/>
    <property type="match status" value="1"/>
</dbReference>
<keyword evidence="9" id="KW-1185">Reference proteome</keyword>
<dbReference type="InterPro" id="IPR036638">
    <property type="entry name" value="HLH_DNA-bd_sf"/>
</dbReference>
<dbReference type="Gene3D" id="4.10.280.10">
    <property type="entry name" value="Helix-loop-helix DNA-binding domain"/>
    <property type="match status" value="1"/>
</dbReference>
<dbReference type="SUPFAM" id="SSF47459">
    <property type="entry name" value="HLH, helix-loop-helix DNA-binding domain"/>
    <property type="match status" value="1"/>
</dbReference>
<dbReference type="EMBL" id="JARAOO010000008">
    <property type="protein sequence ID" value="KAJ7959630.1"/>
    <property type="molecule type" value="Genomic_DNA"/>
</dbReference>
<comment type="caution">
    <text evidence="8">The sequence shown here is derived from an EMBL/GenBank/DDBJ whole genome shotgun (WGS) entry which is preliminary data.</text>
</comment>
<dbReference type="GO" id="GO:0003677">
    <property type="term" value="F:DNA binding"/>
    <property type="evidence" value="ECO:0007669"/>
    <property type="project" value="UniProtKB-KW"/>
</dbReference>
<evidence type="ECO:0000259" key="7">
    <source>
        <dbReference type="PROSITE" id="PS50888"/>
    </source>
</evidence>
<evidence type="ECO:0000256" key="1">
    <source>
        <dbReference type="ARBA" id="ARBA00004123"/>
    </source>
</evidence>
<dbReference type="CDD" id="cd11455">
    <property type="entry name" value="bHLH_AtAIG1_like"/>
    <property type="match status" value="1"/>
</dbReference>
<dbReference type="SMART" id="SM00353">
    <property type="entry name" value="HLH"/>
    <property type="match status" value="1"/>
</dbReference>
<evidence type="ECO:0000256" key="4">
    <source>
        <dbReference type="ARBA" id="ARBA00023163"/>
    </source>
</evidence>
<evidence type="ECO:0000313" key="8">
    <source>
        <dbReference type="EMBL" id="KAJ7959631.1"/>
    </source>
</evidence>
<feature type="region of interest" description="Disordered" evidence="6">
    <location>
        <begin position="51"/>
        <end position="71"/>
    </location>
</feature>
<keyword evidence="2" id="KW-0805">Transcription regulation</keyword>
<feature type="domain" description="BHLH" evidence="7">
    <location>
        <begin position="58"/>
        <end position="107"/>
    </location>
</feature>
<keyword evidence="3" id="KW-0238">DNA-binding</keyword>
<name>A0AAD7LK39_QUISA</name>
<sequence>MENYYYSDLSKEPSYSVPTPIVPHVPEAPSSVQFYKFPSWSIPIEGAAEDRAATATATASNSHSQAEKRRRDRINAQLATLRKLIPMSDKMDKAALLGSVIEHVKDLKRKAIEINKAFTLPTEVDEVTVDQDPAANSQDEISRKANKFKHNIVIKASVCCDDRPELFSELIQVLKALRMKAIKADVASVGGRIKSTLVLCSKNNEEGVCLNTLKHSLKLVVGKIASASMQSNSRIRSKRQRFFLPSYHS</sequence>
<dbReference type="AlphaFoldDB" id="A0AAD7LK39"/>
<protein>
    <submittedName>
        <fullName evidence="8">Transcription factor</fullName>
    </submittedName>
</protein>
<dbReference type="PROSITE" id="PS50888">
    <property type="entry name" value="BHLH"/>
    <property type="match status" value="1"/>
</dbReference>
<keyword evidence="4" id="KW-0804">Transcription</keyword>
<reference evidence="8" key="1">
    <citation type="journal article" date="2023" name="Science">
        <title>Elucidation of the pathway for biosynthesis of saponin adjuvants from the soapbark tree.</title>
        <authorList>
            <person name="Reed J."/>
            <person name="Orme A."/>
            <person name="El-Demerdash A."/>
            <person name="Owen C."/>
            <person name="Martin L.B.B."/>
            <person name="Misra R.C."/>
            <person name="Kikuchi S."/>
            <person name="Rejzek M."/>
            <person name="Martin A.C."/>
            <person name="Harkess A."/>
            <person name="Leebens-Mack J."/>
            <person name="Louveau T."/>
            <person name="Stephenson M.J."/>
            <person name="Osbourn A."/>
        </authorList>
    </citation>
    <scope>NUCLEOTIDE SEQUENCE</scope>
    <source>
        <strain evidence="8">S10</strain>
    </source>
</reference>
<comment type="subcellular location">
    <subcellularLocation>
        <location evidence="1">Nucleus</location>
    </subcellularLocation>
</comment>
<dbReference type="GO" id="GO:0046983">
    <property type="term" value="F:protein dimerization activity"/>
    <property type="evidence" value="ECO:0007669"/>
    <property type="project" value="InterPro"/>
</dbReference>
<dbReference type="GO" id="GO:0005634">
    <property type="term" value="C:nucleus"/>
    <property type="evidence" value="ECO:0007669"/>
    <property type="project" value="UniProtKB-SubCell"/>
</dbReference>
<evidence type="ECO:0000256" key="6">
    <source>
        <dbReference type="SAM" id="MobiDB-lite"/>
    </source>
</evidence>
<evidence type="ECO:0000256" key="5">
    <source>
        <dbReference type="ARBA" id="ARBA00023242"/>
    </source>
</evidence>
<evidence type="ECO:0000256" key="2">
    <source>
        <dbReference type="ARBA" id="ARBA00023015"/>
    </source>
</evidence>
<dbReference type="Proteomes" id="UP001163823">
    <property type="component" value="Chromosome 8"/>
</dbReference>